<sequence>MVRLFVLKKVKGHDGKVIDNTKVTWEYWKKKLKEEVEELIEAIDLNDKTKIMEEVLDVIQVGVGMVYKLFKEGMIIEQGIHRHNKKLTNRWCEVAATIRLHITKN</sequence>
<accession>A0A161W0N4</accession>
<reference evidence="2 4" key="1">
    <citation type="submission" date="2016-04" db="EMBL/GenBank/DDBJ databases">
        <title>Genome sequence of Clostridium magnum DSM 2767.</title>
        <authorList>
            <person name="Poehlein A."/>
            <person name="Uhlig R."/>
            <person name="Fischer R."/>
            <person name="Bahl H."/>
            <person name="Daniel R."/>
        </authorList>
    </citation>
    <scope>NUCLEOTIDE SEQUENCE [LARGE SCALE GENOMIC DNA]</scope>
    <source>
        <strain evidence="2 4">DSM 2767</strain>
    </source>
</reference>
<dbReference type="Proteomes" id="UP000076603">
    <property type="component" value="Unassembled WGS sequence"/>
</dbReference>
<keyword evidence="4" id="KW-1185">Reference proteome</keyword>
<dbReference type="EMBL" id="LWAE01000015">
    <property type="protein sequence ID" value="KZL88670.1"/>
    <property type="molecule type" value="Genomic_DNA"/>
</dbReference>
<evidence type="ECO:0000313" key="3">
    <source>
        <dbReference type="EMBL" id="KZL88760.1"/>
    </source>
</evidence>
<dbReference type="InterPro" id="IPR004518">
    <property type="entry name" value="MazG-like_dom"/>
</dbReference>
<dbReference type="EMBL" id="LWAE01000015">
    <property type="protein sequence ID" value="KZL88760.1"/>
    <property type="molecule type" value="Genomic_DNA"/>
</dbReference>
<protein>
    <recommendedName>
        <fullName evidence="1">NTP pyrophosphohydrolase MazG-like domain-containing protein</fullName>
    </recommendedName>
</protein>
<dbReference type="RefSeq" id="WP_169809823.1">
    <property type="nucleotide sequence ID" value="NZ_FQXL01000080.1"/>
</dbReference>
<dbReference type="SUPFAM" id="SSF101386">
    <property type="entry name" value="all-alpha NTP pyrophosphatases"/>
    <property type="match status" value="1"/>
</dbReference>
<gene>
    <name evidence="2" type="ORF">CLMAG_59590</name>
    <name evidence="3" type="ORF">CLMAG_60490</name>
</gene>
<name>A0A161W0N4_9CLOT</name>
<proteinExistence type="predicted"/>
<dbReference type="AlphaFoldDB" id="A0A161W0N4"/>
<dbReference type="PATRIC" id="fig|1121326.3.peg.6025"/>
<dbReference type="Gene3D" id="1.10.287.1080">
    <property type="entry name" value="MazG-like"/>
    <property type="match status" value="1"/>
</dbReference>
<dbReference type="Pfam" id="PF03819">
    <property type="entry name" value="MazG"/>
    <property type="match status" value="1"/>
</dbReference>
<organism evidence="2 4">
    <name type="scientific">Clostridium magnum DSM 2767</name>
    <dbReference type="NCBI Taxonomy" id="1121326"/>
    <lineage>
        <taxon>Bacteria</taxon>
        <taxon>Bacillati</taxon>
        <taxon>Bacillota</taxon>
        <taxon>Clostridia</taxon>
        <taxon>Eubacteriales</taxon>
        <taxon>Clostridiaceae</taxon>
        <taxon>Clostridium</taxon>
    </lineage>
</organism>
<dbReference type="STRING" id="1121326.CLMAG_59590"/>
<evidence type="ECO:0000259" key="1">
    <source>
        <dbReference type="Pfam" id="PF03819"/>
    </source>
</evidence>
<comment type="caution">
    <text evidence="2">The sequence shown here is derived from an EMBL/GenBank/DDBJ whole genome shotgun (WGS) entry which is preliminary data.</text>
</comment>
<evidence type="ECO:0000313" key="4">
    <source>
        <dbReference type="Proteomes" id="UP000076603"/>
    </source>
</evidence>
<feature type="domain" description="NTP pyrophosphohydrolase MazG-like" evidence="1">
    <location>
        <begin position="29"/>
        <end position="90"/>
    </location>
</feature>
<evidence type="ECO:0000313" key="2">
    <source>
        <dbReference type="EMBL" id="KZL88670.1"/>
    </source>
</evidence>